<organism evidence="3 4">
    <name type="scientific">Streptomyces solicavernae</name>
    <dbReference type="NCBI Taxonomy" id="3043614"/>
    <lineage>
        <taxon>Bacteria</taxon>
        <taxon>Bacillati</taxon>
        <taxon>Actinomycetota</taxon>
        <taxon>Actinomycetes</taxon>
        <taxon>Kitasatosporales</taxon>
        <taxon>Streptomycetaceae</taxon>
        <taxon>Streptomyces</taxon>
    </lineage>
</organism>
<evidence type="ECO:0000256" key="1">
    <source>
        <dbReference type="SAM" id="Phobius"/>
    </source>
</evidence>
<name>A0ABT6S024_9ACTN</name>
<gene>
    <name evidence="3" type="ORF">QIS99_28210</name>
</gene>
<keyword evidence="4" id="KW-1185">Reference proteome</keyword>
<dbReference type="InterPro" id="IPR028087">
    <property type="entry name" value="Tad_N"/>
</dbReference>
<protein>
    <recommendedName>
        <fullName evidence="2">Putative Flp pilus-assembly TadG-like N-terminal domain-containing protein</fullName>
    </recommendedName>
</protein>
<feature type="domain" description="Putative Flp pilus-assembly TadG-like N-terminal" evidence="2">
    <location>
        <begin position="17"/>
        <end position="64"/>
    </location>
</feature>
<reference evidence="3 4" key="1">
    <citation type="submission" date="2023-05" db="EMBL/GenBank/DDBJ databases">
        <title>Draft genome sequence of Streptomyces sp. B-S-A8 isolated from a cave soil in Thailand.</title>
        <authorList>
            <person name="Chamroensaksri N."/>
            <person name="Muangham S."/>
        </authorList>
    </citation>
    <scope>NUCLEOTIDE SEQUENCE [LARGE SCALE GENOMIC DNA]</scope>
    <source>
        <strain evidence="3 4">B-S-A8</strain>
    </source>
</reference>
<keyword evidence="1" id="KW-0472">Membrane</keyword>
<sequence length="147" mass="15293">MNRWLRALRTQAMSDKGSVTLYYLGFGIILIGLLALMTDMGRYMKASADSEDLAAEAARAAGQQIIPEDAIGGHGTAVDPAGAEAAAAEFLEEAGSSGTARVSADGQKITVTVHDTYEPILLSGLGFGTFNVTARSTATLVRTDPQG</sequence>
<accession>A0ABT6S024</accession>
<comment type="caution">
    <text evidence="3">The sequence shown here is derived from an EMBL/GenBank/DDBJ whole genome shotgun (WGS) entry which is preliminary data.</text>
</comment>
<evidence type="ECO:0000313" key="3">
    <source>
        <dbReference type="EMBL" id="MDI3390046.1"/>
    </source>
</evidence>
<dbReference type="RefSeq" id="WP_282516525.1">
    <property type="nucleotide sequence ID" value="NZ_JASCIR010000037.1"/>
</dbReference>
<feature type="transmembrane region" description="Helical" evidence="1">
    <location>
        <begin position="20"/>
        <end position="37"/>
    </location>
</feature>
<dbReference type="EMBL" id="JASCIR010000037">
    <property type="protein sequence ID" value="MDI3390046.1"/>
    <property type="molecule type" value="Genomic_DNA"/>
</dbReference>
<keyword evidence="1" id="KW-0812">Transmembrane</keyword>
<evidence type="ECO:0000259" key="2">
    <source>
        <dbReference type="Pfam" id="PF13400"/>
    </source>
</evidence>
<keyword evidence="1" id="KW-1133">Transmembrane helix</keyword>
<dbReference type="Proteomes" id="UP001224661">
    <property type="component" value="Unassembled WGS sequence"/>
</dbReference>
<dbReference type="Pfam" id="PF13400">
    <property type="entry name" value="Tad"/>
    <property type="match status" value="1"/>
</dbReference>
<evidence type="ECO:0000313" key="4">
    <source>
        <dbReference type="Proteomes" id="UP001224661"/>
    </source>
</evidence>
<proteinExistence type="predicted"/>